<dbReference type="Pfam" id="PF05235">
    <property type="entry name" value="CHAD"/>
    <property type="match status" value="1"/>
</dbReference>
<evidence type="ECO:0000313" key="6">
    <source>
        <dbReference type="Proteomes" id="UP001066327"/>
    </source>
</evidence>
<dbReference type="PANTHER" id="PTHR39339">
    <property type="entry name" value="SLR1444 PROTEIN"/>
    <property type="match status" value="1"/>
</dbReference>
<dbReference type="InterPro" id="IPR033469">
    <property type="entry name" value="CYTH-like_dom_sf"/>
</dbReference>
<sequence length="523" mass="56990">MSTATSVSEVERKYEAGSEQQIPSLSGLPGVDGEPRRDTVQLSALYYDTGELLLLRAGITLRRREGGDDAGWHLKIPAGADERTELQLAPDAELPETEVPREFAELLTAVTRGAALNPVALISTDRERQRLVDAAGTTLAEVVSDVVIAAVPEKGTGSDERVWREIEVELAAGDRNLFDAIDSRLTDAGIARSDAPSKLRRALGDAVTGTPRPARRTKGSTPRTLLLEYLAAQKDSLVTADLGVRRDLEESVHDLRVSARRIRSVLQVYGSSLRDQETVDELIVELRWVGQALGSARDTEVQWSRLVDRLGGAEEIPDREVVRARLDEYFSGLAATARPAALAALNSRRYLDLLAGLDTFLVAVEASGDGGPSKKAVAKSLRTLSKSVHKRVRKAASATTRAERDARTHRARKRAKRMRYAIEATRSLTPKASDRAQTKFKGFQDVLGEYQDAVVARDHILAMVAEDQHSAESSLGLGMLLQRELDRGDTLTPLVKPEWKTARKAASPKSLEVGHSRGVPPTA</sequence>
<dbReference type="Gene3D" id="1.40.20.10">
    <property type="entry name" value="CHAD domain"/>
    <property type="match status" value="1"/>
</dbReference>
<dbReference type="Pfam" id="PF01928">
    <property type="entry name" value="CYTH"/>
    <property type="match status" value="1"/>
</dbReference>
<gene>
    <name evidence="4" type="ORF">O4328_15765</name>
    <name evidence="5" type="ORF">Q5707_06190</name>
</gene>
<dbReference type="EMBL" id="JAPWIS010000007">
    <property type="protein sequence ID" value="MCZ4585142.1"/>
    <property type="molecule type" value="Genomic_DNA"/>
</dbReference>
<dbReference type="RefSeq" id="WP_269591338.1">
    <property type="nucleotide sequence ID" value="NZ_CP130953.1"/>
</dbReference>
<dbReference type="InterPro" id="IPR023577">
    <property type="entry name" value="CYTH_domain"/>
</dbReference>
<accession>A0AAX3YGJ3</accession>
<dbReference type="Proteomes" id="UP001231166">
    <property type="component" value="Chromosome"/>
</dbReference>
<dbReference type="PROSITE" id="PS51708">
    <property type="entry name" value="CHAD"/>
    <property type="match status" value="1"/>
</dbReference>
<dbReference type="EMBL" id="CP130953">
    <property type="protein sequence ID" value="WLF48582.1"/>
    <property type="molecule type" value="Genomic_DNA"/>
</dbReference>
<proteinExistence type="predicted"/>
<reference evidence="5" key="2">
    <citation type="submission" date="2023-07" db="EMBL/GenBank/DDBJ databases">
        <title>Genomic analysis of Rhodococcus opacus VOC-14 with glycol ethers degradation activity.</title>
        <authorList>
            <person name="Narkevich D.A."/>
            <person name="Hlushen A.M."/>
            <person name="Akhremchuk A.E."/>
            <person name="Sikolenko M.A."/>
            <person name="Valentovich L.N."/>
        </authorList>
    </citation>
    <scope>NUCLEOTIDE SEQUENCE</scope>
    <source>
        <strain evidence="5">VOC-14</strain>
    </source>
</reference>
<dbReference type="Gene3D" id="2.40.320.10">
    <property type="entry name" value="Hypothetical Protein Pfu-838710-001"/>
    <property type="match status" value="1"/>
</dbReference>
<organism evidence="5 7">
    <name type="scientific">Rhodococcus opacus</name>
    <name type="common">Nocardia opaca</name>
    <dbReference type="NCBI Taxonomy" id="37919"/>
    <lineage>
        <taxon>Bacteria</taxon>
        <taxon>Bacillati</taxon>
        <taxon>Actinomycetota</taxon>
        <taxon>Actinomycetes</taxon>
        <taxon>Mycobacteriales</taxon>
        <taxon>Nocardiaceae</taxon>
        <taxon>Rhodococcus</taxon>
    </lineage>
</organism>
<protein>
    <submittedName>
        <fullName evidence="5">CYTH and CHAD domain-containing protein</fullName>
    </submittedName>
</protein>
<evidence type="ECO:0000259" key="2">
    <source>
        <dbReference type="PROSITE" id="PS51707"/>
    </source>
</evidence>
<keyword evidence="6" id="KW-1185">Reference proteome</keyword>
<dbReference type="SMART" id="SM00880">
    <property type="entry name" value="CHAD"/>
    <property type="match status" value="1"/>
</dbReference>
<evidence type="ECO:0000256" key="1">
    <source>
        <dbReference type="SAM" id="MobiDB-lite"/>
    </source>
</evidence>
<dbReference type="PANTHER" id="PTHR39339:SF1">
    <property type="entry name" value="CHAD DOMAIN-CONTAINING PROTEIN"/>
    <property type="match status" value="1"/>
</dbReference>
<dbReference type="Proteomes" id="UP001066327">
    <property type="component" value="Unassembled WGS sequence"/>
</dbReference>
<evidence type="ECO:0000313" key="4">
    <source>
        <dbReference type="EMBL" id="MCZ4585142.1"/>
    </source>
</evidence>
<dbReference type="InterPro" id="IPR038186">
    <property type="entry name" value="CHAD_dom_sf"/>
</dbReference>
<feature type="region of interest" description="Disordered" evidence="1">
    <location>
        <begin position="1"/>
        <end position="34"/>
    </location>
</feature>
<dbReference type="InterPro" id="IPR007899">
    <property type="entry name" value="CHAD_dom"/>
</dbReference>
<feature type="domain" description="CYTH" evidence="2">
    <location>
        <begin position="7"/>
        <end position="209"/>
    </location>
</feature>
<feature type="region of interest" description="Disordered" evidence="1">
    <location>
        <begin position="394"/>
        <end position="414"/>
    </location>
</feature>
<feature type="region of interest" description="Disordered" evidence="1">
    <location>
        <begin position="500"/>
        <end position="523"/>
    </location>
</feature>
<evidence type="ECO:0000313" key="7">
    <source>
        <dbReference type="Proteomes" id="UP001231166"/>
    </source>
</evidence>
<dbReference type="PROSITE" id="PS51707">
    <property type="entry name" value="CYTH"/>
    <property type="match status" value="1"/>
</dbReference>
<dbReference type="CDD" id="cd07374">
    <property type="entry name" value="CYTH-like_Pase"/>
    <property type="match status" value="1"/>
</dbReference>
<dbReference type="SMART" id="SM01118">
    <property type="entry name" value="CYTH"/>
    <property type="match status" value="1"/>
</dbReference>
<evidence type="ECO:0000313" key="5">
    <source>
        <dbReference type="EMBL" id="WLF48582.1"/>
    </source>
</evidence>
<dbReference type="SUPFAM" id="SSF55154">
    <property type="entry name" value="CYTH-like phosphatases"/>
    <property type="match status" value="1"/>
</dbReference>
<name>A0AAX3YGJ3_RHOOP</name>
<evidence type="ECO:0000259" key="3">
    <source>
        <dbReference type="PROSITE" id="PS51708"/>
    </source>
</evidence>
<dbReference type="AlphaFoldDB" id="A0AAX3YGJ3"/>
<reference evidence="4" key="1">
    <citation type="submission" date="2022-12" db="EMBL/GenBank/DDBJ databases">
        <authorList>
            <person name="Krivoruchko A.V."/>
            <person name="Elkin A."/>
        </authorList>
    </citation>
    <scope>NUCLEOTIDE SEQUENCE</scope>
    <source>
        <strain evidence="4">IEGM 249</strain>
    </source>
</reference>
<feature type="domain" description="CHAD" evidence="3">
    <location>
        <begin position="219"/>
        <end position="504"/>
    </location>
</feature>